<accession>I1E1M7</accession>
<dbReference type="Proteomes" id="UP000004374">
    <property type="component" value="Unassembled WGS sequence"/>
</dbReference>
<protein>
    <recommendedName>
        <fullName evidence="4">DUF2066 domain-containing protein</fullName>
    </recommendedName>
</protein>
<reference evidence="2 3" key="1">
    <citation type="journal article" date="2012" name="J. Bacteriol.">
        <title>Genome Sequence of the Protease-Producing Bacterium Rheinheimera nanhaiensis E407-8T, Isolated from Deep-Sea Sediment of the South China Sea.</title>
        <authorList>
            <person name="Zhang X.-Y."/>
            <person name="Zhang Y.-J."/>
            <person name="Qin Q.-L."/>
            <person name="Xie B.-B."/>
            <person name="Chen X.-L."/>
            <person name="Zhou B.-C."/>
            <person name="Zhang Y.-Z."/>
        </authorList>
    </citation>
    <scope>NUCLEOTIDE SEQUENCE [LARGE SCALE GENOMIC DNA]</scope>
    <source>
        <strain evidence="2 3">E407-8</strain>
    </source>
</reference>
<dbReference type="OrthoDB" id="6195299at2"/>
<dbReference type="RefSeq" id="WP_008223546.1">
    <property type="nucleotide sequence ID" value="NZ_BAFK01000023.1"/>
</dbReference>
<feature type="chain" id="PRO_5003638872" description="DUF2066 domain-containing protein" evidence="1">
    <location>
        <begin position="20"/>
        <end position="367"/>
    </location>
</feature>
<name>I1E1M7_9GAMM</name>
<comment type="caution">
    <text evidence="2">The sequence shown here is derived from an EMBL/GenBank/DDBJ whole genome shotgun (WGS) entry which is preliminary data.</text>
</comment>
<dbReference type="Pfam" id="PF09839">
    <property type="entry name" value="DUF2066"/>
    <property type="match status" value="1"/>
</dbReference>
<dbReference type="STRING" id="562729.RNAN_3224"/>
<gene>
    <name evidence="2" type="ORF">RNAN_3224</name>
</gene>
<evidence type="ECO:0000256" key="1">
    <source>
        <dbReference type="SAM" id="SignalP"/>
    </source>
</evidence>
<evidence type="ECO:0000313" key="3">
    <source>
        <dbReference type="Proteomes" id="UP000004374"/>
    </source>
</evidence>
<sequence length="367" mass="39851">MRITGLLLFVLVTSLSAGAAQVTDLYQAEVEATGGAAQWQRLALQQVLVRVTGNADIASLPAIAPELAAPSAYVKQFESVRHQDGNRMRVLLDAVKINQLLQSNQLPVWGNMRPDILVWLVVQDGQQRRFIRSADTELTTALQKAFKQSALPLLQPLYDFDDVNQLSDTDVWAGFWQPITQASGRYNPDIVIAATVDMQAGEGDAALKLSWQRQADNRTFRDEVTAADADSLMQAFASLLASQLAQQYASVLSSESGAQLLLEVQQLQNLADIVNVQRLLQQLVGVTEVTISRFANGSAYYLISSSTGADGLMNALRFSPRLKLAVSASPTATEFSEPVLGTVETAQPQALDSTAVPVLATFIYSRP</sequence>
<keyword evidence="3" id="KW-1185">Reference proteome</keyword>
<proteinExistence type="predicted"/>
<dbReference type="EMBL" id="BAFK01000023">
    <property type="protein sequence ID" value="GAB60205.1"/>
    <property type="molecule type" value="Genomic_DNA"/>
</dbReference>
<dbReference type="InterPro" id="IPR018642">
    <property type="entry name" value="DUF2066"/>
</dbReference>
<organism evidence="2 3">
    <name type="scientific">Rheinheimera nanhaiensis E407-8</name>
    <dbReference type="NCBI Taxonomy" id="562729"/>
    <lineage>
        <taxon>Bacteria</taxon>
        <taxon>Pseudomonadati</taxon>
        <taxon>Pseudomonadota</taxon>
        <taxon>Gammaproteobacteria</taxon>
        <taxon>Chromatiales</taxon>
        <taxon>Chromatiaceae</taxon>
        <taxon>Rheinheimera</taxon>
    </lineage>
</organism>
<feature type="signal peptide" evidence="1">
    <location>
        <begin position="1"/>
        <end position="19"/>
    </location>
</feature>
<evidence type="ECO:0008006" key="4">
    <source>
        <dbReference type="Google" id="ProtNLM"/>
    </source>
</evidence>
<dbReference type="AlphaFoldDB" id="I1E1M7"/>
<keyword evidence="1" id="KW-0732">Signal</keyword>
<evidence type="ECO:0000313" key="2">
    <source>
        <dbReference type="EMBL" id="GAB60205.1"/>
    </source>
</evidence>